<dbReference type="KEGG" id="hvg:123409791"/>
<dbReference type="Gramene" id="HORVU.MOREX.r3.7HG0641620.1">
    <property type="protein sequence ID" value="HORVU.MOREX.r3.7HG0641620.1.CDS1"/>
    <property type="gene ID" value="HORVU.MOREX.r3.7HG0641620"/>
</dbReference>
<keyword evidence="1" id="KW-1133">Transmembrane helix</keyword>
<sequence>MAELQGSKPTSWWRRFRWLYAARCTLACVVTVVAVVVIVRAVVVMLRPEKLQLKLAGGRVAVDYIPSLPPPGNVVVLTFVLRANNPGGRATIVYANVTVRLTDASALAAKITEFDLPDPIEVAQRTMREASTKVVLEPPEDLPMRYVHALYEGRGVPGAEMELTGILSSHVGVAMATTSVVVTTYYCWPVTIAVGAPDSAADVTCFDKRDAPAHV</sequence>
<gene>
    <name evidence="2" type="primary">LOC123409791</name>
</gene>
<keyword evidence="1" id="KW-0812">Transmembrane</keyword>
<dbReference type="GeneID" id="123409791"/>
<keyword evidence="1" id="KW-0472">Membrane</keyword>
<dbReference type="AlphaFoldDB" id="A0A8I6YQH1"/>
<feature type="transmembrane region" description="Helical" evidence="1">
    <location>
        <begin position="20"/>
        <end position="46"/>
    </location>
</feature>
<dbReference type="EnsemblPlants" id="HORVU.MOREX.r3.7HG0641620.1">
    <property type="protein sequence ID" value="HORVU.MOREX.r3.7HG0641620.1.CDS1"/>
    <property type="gene ID" value="HORVU.MOREX.r3.7HG0641620"/>
</dbReference>
<dbReference type="OrthoDB" id="657467at2759"/>
<dbReference type="PANTHER" id="PTHR36480">
    <property type="entry name" value="OS06G0118900 PROTEIN-RELATED"/>
    <property type="match status" value="1"/>
</dbReference>
<dbReference type="RefSeq" id="XP_044958597.1">
    <property type="nucleotide sequence ID" value="XM_045102662.1"/>
</dbReference>
<dbReference type="Proteomes" id="UP000011116">
    <property type="component" value="Chromosome 7H"/>
</dbReference>
<evidence type="ECO:0000256" key="1">
    <source>
        <dbReference type="SAM" id="Phobius"/>
    </source>
</evidence>
<protein>
    <submittedName>
        <fullName evidence="2">Uncharacterized protein</fullName>
    </submittedName>
</protein>
<organism evidence="2 3">
    <name type="scientific">Hordeum vulgare subsp. vulgare</name>
    <name type="common">Domesticated barley</name>
    <dbReference type="NCBI Taxonomy" id="112509"/>
    <lineage>
        <taxon>Eukaryota</taxon>
        <taxon>Viridiplantae</taxon>
        <taxon>Streptophyta</taxon>
        <taxon>Embryophyta</taxon>
        <taxon>Tracheophyta</taxon>
        <taxon>Spermatophyta</taxon>
        <taxon>Magnoliopsida</taxon>
        <taxon>Liliopsida</taxon>
        <taxon>Poales</taxon>
        <taxon>Poaceae</taxon>
        <taxon>BOP clade</taxon>
        <taxon>Pooideae</taxon>
        <taxon>Triticodae</taxon>
        <taxon>Triticeae</taxon>
        <taxon>Hordeinae</taxon>
        <taxon>Hordeum</taxon>
    </lineage>
</organism>
<proteinExistence type="predicted"/>
<dbReference type="PANTHER" id="PTHR36480:SF10">
    <property type="entry name" value="LATE EMBRYOGENESIS ABUNDANT PROTEIN LEA-2 SUBGROUP DOMAIN-CONTAINING PROTEIN"/>
    <property type="match status" value="1"/>
</dbReference>
<reference evidence="2" key="2">
    <citation type="submission" date="2020-10" db="EMBL/GenBank/DDBJ databases">
        <authorList>
            <person name="Scholz U."/>
            <person name="Mascher M."/>
            <person name="Fiebig A."/>
        </authorList>
    </citation>
    <scope>NUCLEOTIDE SEQUENCE [LARGE SCALE GENOMIC DNA]</scope>
    <source>
        <strain evidence="2">cv. Morex</strain>
    </source>
</reference>
<name>A0A8I6YQH1_HORVV</name>
<evidence type="ECO:0000313" key="3">
    <source>
        <dbReference type="Proteomes" id="UP000011116"/>
    </source>
</evidence>
<evidence type="ECO:0000313" key="2">
    <source>
        <dbReference type="EnsemblPlants" id="HORVU.MOREX.r3.7HG0641620.1.CDS1"/>
    </source>
</evidence>
<reference evidence="3" key="1">
    <citation type="journal article" date="2012" name="Nature">
        <title>A physical, genetic and functional sequence assembly of the barley genome.</title>
        <authorList>
            <consortium name="The International Barley Genome Sequencing Consortium"/>
            <person name="Mayer K.F."/>
            <person name="Waugh R."/>
            <person name="Brown J.W."/>
            <person name="Schulman A."/>
            <person name="Langridge P."/>
            <person name="Platzer M."/>
            <person name="Fincher G.B."/>
            <person name="Muehlbauer G.J."/>
            <person name="Sato K."/>
            <person name="Close T.J."/>
            <person name="Wise R.P."/>
            <person name="Stein N."/>
        </authorList>
    </citation>
    <scope>NUCLEOTIDE SEQUENCE [LARGE SCALE GENOMIC DNA]</scope>
    <source>
        <strain evidence="3">cv. Morex</strain>
    </source>
</reference>
<keyword evidence="3" id="KW-1185">Reference proteome</keyword>
<reference evidence="2" key="3">
    <citation type="submission" date="2022-01" db="UniProtKB">
        <authorList>
            <consortium name="EnsemblPlants"/>
        </authorList>
    </citation>
    <scope>IDENTIFICATION</scope>
    <source>
        <strain evidence="2">subsp. vulgare</strain>
    </source>
</reference>
<accession>A0A8I6YQH1</accession>